<dbReference type="AlphaFoldDB" id="A0A1I7W9P8"/>
<dbReference type="GO" id="GO:0005737">
    <property type="term" value="C:cytoplasm"/>
    <property type="evidence" value="ECO:0007669"/>
    <property type="project" value="TreeGrafter"/>
</dbReference>
<feature type="domain" description="MSP" evidence="4">
    <location>
        <begin position="15"/>
        <end position="87"/>
    </location>
</feature>
<evidence type="ECO:0000259" key="4">
    <source>
        <dbReference type="Pfam" id="PF00635"/>
    </source>
</evidence>
<dbReference type="InterPro" id="IPR000535">
    <property type="entry name" value="MSP_dom"/>
</dbReference>
<dbReference type="InterPro" id="IPR013783">
    <property type="entry name" value="Ig-like_fold"/>
</dbReference>
<keyword evidence="1" id="KW-0433">Leucine-rich repeat</keyword>
<dbReference type="PANTHER" id="PTHR48051">
    <property type="match status" value="1"/>
</dbReference>
<dbReference type="WBParaSite" id="Hba_01378">
    <property type="protein sequence ID" value="Hba_01378"/>
    <property type="gene ID" value="Hba_01378"/>
</dbReference>
<evidence type="ECO:0000256" key="3">
    <source>
        <dbReference type="SAM" id="MobiDB-lite"/>
    </source>
</evidence>
<dbReference type="InterPro" id="IPR032675">
    <property type="entry name" value="LRR_dom_sf"/>
</dbReference>
<dbReference type="SUPFAM" id="SSF52058">
    <property type="entry name" value="L domain-like"/>
    <property type="match status" value="1"/>
</dbReference>
<dbReference type="Gene3D" id="3.80.10.10">
    <property type="entry name" value="Ribonuclease Inhibitor"/>
    <property type="match status" value="1"/>
</dbReference>
<evidence type="ECO:0000256" key="2">
    <source>
        <dbReference type="ARBA" id="ARBA00022737"/>
    </source>
</evidence>
<dbReference type="SMART" id="SM00369">
    <property type="entry name" value="LRR_TYP"/>
    <property type="match status" value="3"/>
</dbReference>
<name>A0A1I7W9P8_HETBA</name>
<dbReference type="Pfam" id="PF00635">
    <property type="entry name" value="Motile_Sperm"/>
    <property type="match status" value="1"/>
</dbReference>
<dbReference type="PROSITE" id="PS51450">
    <property type="entry name" value="LRR"/>
    <property type="match status" value="1"/>
</dbReference>
<organism evidence="5 6">
    <name type="scientific">Heterorhabditis bacteriophora</name>
    <name type="common">Entomopathogenic nematode worm</name>
    <dbReference type="NCBI Taxonomy" id="37862"/>
    <lineage>
        <taxon>Eukaryota</taxon>
        <taxon>Metazoa</taxon>
        <taxon>Ecdysozoa</taxon>
        <taxon>Nematoda</taxon>
        <taxon>Chromadorea</taxon>
        <taxon>Rhabditida</taxon>
        <taxon>Rhabditina</taxon>
        <taxon>Rhabditomorpha</taxon>
        <taxon>Strongyloidea</taxon>
        <taxon>Heterorhabditidae</taxon>
        <taxon>Heterorhabditis</taxon>
    </lineage>
</organism>
<reference evidence="6" key="1">
    <citation type="submission" date="2016-11" db="UniProtKB">
        <authorList>
            <consortium name="WormBaseParasite"/>
        </authorList>
    </citation>
    <scope>IDENTIFICATION</scope>
</reference>
<evidence type="ECO:0000313" key="6">
    <source>
        <dbReference type="WBParaSite" id="Hba_01378"/>
    </source>
</evidence>
<dbReference type="Pfam" id="PF13855">
    <property type="entry name" value="LRR_8"/>
    <property type="match status" value="1"/>
</dbReference>
<dbReference type="Proteomes" id="UP000095283">
    <property type="component" value="Unplaced"/>
</dbReference>
<proteinExistence type="predicted"/>
<evidence type="ECO:0000313" key="5">
    <source>
        <dbReference type="Proteomes" id="UP000095283"/>
    </source>
</evidence>
<dbReference type="InterPro" id="IPR008962">
    <property type="entry name" value="PapD-like_sf"/>
</dbReference>
<dbReference type="InterPro" id="IPR050216">
    <property type="entry name" value="LRR_domain-containing"/>
</dbReference>
<sequence>MESSWTHFYFLTLSVHVKCTSADIFRVQPPLGFIKSNEAIQIRIWFQILLSEFLENKDVPNSHRHYFAIYHMKCSEGKTIKETWTKSAKPDGLGFGKGDRSTVATLSVDMMAAELASRYKVDNIYMQTGNMHIRPLSGDARPLYILREYLCWMGYLDTEMEGKGISMNFRNMIAFFLGRPTLQPNSSIRSEIRMAECEVRRGKVVHRWTKHKCILYNGNIRIQRDSGEDEVLQISRYRVDIYESRKGRCLRLFDIHSTILFLFDDHETLMLWLTRTQQPRIPDILSAFPYLTEWLFAGNYAETVGCHPAALGNLSKVCVILITYKLVNINNIEEKLQLDLRRNALTNSFRLPNISYDKLTHIDIRDNCHVSTVHLTNVPSLQVLHCERLQLTSLHLNGQNLSHLYADHNLLESLIVMPMPLNILQINISYNNFDILPDWICDLPQLSHLNVSNNKLTALPDRALRSLTLLEDLNLSSNRLSHLSPAITQLPALQVLRAHSNLILSMPDLSQSLTLQVELCIRRFRFGNLFGLIDGGSNYELPKTIHNTLKEQYQEKFKIIIVVIVHKRSTSSDLLTSAQRMIGLGSNLRLTILSAHEQLGEQGERLGANELTQRSLSTIPPPDPATSREEDTKLYLKVQHEIGTENSMLRQENKHQMGISIPKLNNNLKSEHSQDNTREKFGNYSELLEYSQSGRYNIRQAEKRSLEQRHIERINQVYNYHTSIQSSANLPKAHTIRDSQSDNSLSKETRTRAPSDVFSSECSSVRIHERRMSVIDETPEQQERSENRELLKGDQIVQDVQDSLRLEIPKKDKITLDL</sequence>
<keyword evidence="5" id="KW-1185">Reference proteome</keyword>
<dbReference type="SMART" id="SM00364">
    <property type="entry name" value="LRR_BAC"/>
    <property type="match status" value="4"/>
</dbReference>
<keyword evidence="2" id="KW-0677">Repeat</keyword>
<dbReference type="SUPFAM" id="SSF49354">
    <property type="entry name" value="PapD-like"/>
    <property type="match status" value="1"/>
</dbReference>
<dbReference type="InterPro" id="IPR001611">
    <property type="entry name" value="Leu-rich_rpt"/>
</dbReference>
<feature type="region of interest" description="Disordered" evidence="3">
    <location>
        <begin position="729"/>
        <end position="758"/>
    </location>
</feature>
<dbReference type="Gene3D" id="2.60.40.10">
    <property type="entry name" value="Immunoglobulins"/>
    <property type="match status" value="1"/>
</dbReference>
<dbReference type="InterPro" id="IPR003591">
    <property type="entry name" value="Leu-rich_rpt_typical-subtyp"/>
</dbReference>
<feature type="compositionally biased region" description="Basic and acidic residues" evidence="3">
    <location>
        <begin position="735"/>
        <end position="753"/>
    </location>
</feature>
<protein>
    <submittedName>
        <fullName evidence="6">MSP domain-containing protein</fullName>
    </submittedName>
</protein>
<accession>A0A1I7W9P8</accession>
<evidence type="ECO:0000256" key="1">
    <source>
        <dbReference type="ARBA" id="ARBA00022614"/>
    </source>
</evidence>
<dbReference type="PANTHER" id="PTHR48051:SF39">
    <property type="entry name" value="P53-INDUCED DEATH DOMAIN PROTEIN 1"/>
    <property type="match status" value="1"/>
</dbReference>